<protein>
    <submittedName>
        <fullName evidence="3">YceI family protein</fullName>
    </submittedName>
</protein>
<sequence>MPTPSFNTPAQLLLRLTCALLTLLALALPTAQAQTTAQLVPAASEITFTSKQMGVAVEGRFKRFEAQLNFDPKRPEAGRVSFQIDLTSATLGDAMFDAELAKPVWFDTARSRMAVFQSSQIKPLGNNRFEVLGKLQIKGQVRELSVPLTLSSSKNQTLASGQVQIRRLDFRIGEGEWADTSMVANEVQVRFKLAFSGLSLP</sequence>
<proteinExistence type="predicted"/>
<evidence type="ECO:0000256" key="1">
    <source>
        <dbReference type="SAM" id="SignalP"/>
    </source>
</evidence>
<keyword evidence="1" id="KW-0732">Signal</keyword>
<evidence type="ECO:0000313" key="3">
    <source>
        <dbReference type="EMBL" id="MFG6448736.1"/>
    </source>
</evidence>
<dbReference type="RefSeq" id="WP_394461252.1">
    <property type="nucleotide sequence ID" value="NZ_JBIGHZ010000004.1"/>
</dbReference>
<reference evidence="3 4" key="1">
    <citation type="submission" date="2024-08" db="EMBL/GenBank/DDBJ databases">
        <authorList>
            <person name="Lu H."/>
        </authorList>
    </citation>
    <scope>NUCLEOTIDE SEQUENCE [LARGE SCALE GENOMIC DNA]</scope>
    <source>
        <strain evidence="3 4">BYS180W</strain>
    </source>
</reference>
<keyword evidence="4" id="KW-1185">Reference proteome</keyword>
<dbReference type="PANTHER" id="PTHR34406:SF1">
    <property type="entry name" value="PROTEIN YCEI"/>
    <property type="match status" value="1"/>
</dbReference>
<dbReference type="InterPro" id="IPR007372">
    <property type="entry name" value="Lipid/polyisoprenoid-bd_YceI"/>
</dbReference>
<dbReference type="SUPFAM" id="SSF101874">
    <property type="entry name" value="YceI-like"/>
    <property type="match status" value="1"/>
</dbReference>
<dbReference type="Gene3D" id="2.40.128.110">
    <property type="entry name" value="Lipid/polyisoprenoid-binding, YceI-like"/>
    <property type="match status" value="1"/>
</dbReference>
<comment type="caution">
    <text evidence="3">The sequence shown here is derived from an EMBL/GenBank/DDBJ whole genome shotgun (WGS) entry which is preliminary data.</text>
</comment>
<dbReference type="EMBL" id="JBIGHZ010000004">
    <property type="protein sequence ID" value="MFG6448736.1"/>
    <property type="molecule type" value="Genomic_DNA"/>
</dbReference>
<name>A0ABW7FWL8_9BURK</name>
<feature type="domain" description="Lipid/polyisoprenoid-binding YceI-like" evidence="2">
    <location>
        <begin position="36"/>
        <end position="196"/>
    </location>
</feature>
<accession>A0ABW7FWL8</accession>
<dbReference type="Pfam" id="PF04264">
    <property type="entry name" value="YceI"/>
    <property type="match status" value="1"/>
</dbReference>
<evidence type="ECO:0000259" key="2">
    <source>
        <dbReference type="SMART" id="SM00867"/>
    </source>
</evidence>
<dbReference type="PANTHER" id="PTHR34406">
    <property type="entry name" value="PROTEIN YCEI"/>
    <property type="match status" value="1"/>
</dbReference>
<gene>
    <name evidence="3" type="ORF">ACG0Z6_10870</name>
</gene>
<dbReference type="Proteomes" id="UP001606099">
    <property type="component" value="Unassembled WGS sequence"/>
</dbReference>
<evidence type="ECO:0000313" key="4">
    <source>
        <dbReference type="Proteomes" id="UP001606099"/>
    </source>
</evidence>
<organism evidence="3 4">
    <name type="scientific">Roseateles rivi</name>
    <dbReference type="NCBI Taxonomy" id="3299028"/>
    <lineage>
        <taxon>Bacteria</taxon>
        <taxon>Pseudomonadati</taxon>
        <taxon>Pseudomonadota</taxon>
        <taxon>Betaproteobacteria</taxon>
        <taxon>Burkholderiales</taxon>
        <taxon>Sphaerotilaceae</taxon>
        <taxon>Roseateles</taxon>
    </lineage>
</organism>
<dbReference type="InterPro" id="IPR036761">
    <property type="entry name" value="TTHA0802/YceI-like_sf"/>
</dbReference>
<dbReference type="SMART" id="SM00867">
    <property type="entry name" value="YceI"/>
    <property type="match status" value="1"/>
</dbReference>
<feature type="chain" id="PRO_5047031531" evidence="1">
    <location>
        <begin position="34"/>
        <end position="201"/>
    </location>
</feature>
<feature type="signal peptide" evidence="1">
    <location>
        <begin position="1"/>
        <end position="33"/>
    </location>
</feature>